<dbReference type="OrthoDB" id="1151790at2"/>
<keyword evidence="2" id="KW-1185">Reference proteome</keyword>
<protein>
    <submittedName>
        <fullName evidence="1">DUF2247 family protein</fullName>
    </submittedName>
</protein>
<evidence type="ECO:0000313" key="2">
    <source>
        <dbReference type="Proteomes" id="UP000266183"/>
    </source>
</evidence>
<dbReference type="Proteomes" id="UP000266183">
    <property type="component" value="Chromosome"/>
</dbReference>
<reference evidence="2" key="1">
    <citation type="submission" date="2018-09" db="EMBL/GenBank/DDBJ databases">
        <title>Chryseolinea sp. KIS68-18 isolated from soil.</title>
        <authorList>
            <person name="Weon H.-Y."/>
            <person name="Kwon S.-W."/>
            <person name="Lee S.A."/>
        </authorList>
    </citation>
    <scope>NUCLEOTIDE SEQUENCE [LARGE SCALE GENOMIC DNA]</scope>
    <source>
        <strain evidence="2">KIS68-18</strain>
    </source>
</reference>
<name>A0A385SRP1_9BACT</name>
<proteinExistence type="predicted"/>
<dbReference type="AlphaFoldDB" id="A0A385SRP1"/>
<gene>
    <name evidence="1" type="ORF">D4L85_20740</name>
</gene>
<dbReference type="Pfam" id="PF10004">
    <property type="entry name" value="DUF2247"/>
    <property type="match status" value="1"/>
</dbReference>
<evidence type="ECO:0000313" key="1">
    <source>
        <dbReference type="EMBL" id="AYB32857.1"/>
    </source>
</evidence>
<dbReference type="InterPro" id="IPR016630">
    <property type="entry name" value="UCP015278"/>
</dbReference>
<sequence>MNALTRNNFLMDWPLAYVGITRNWLSVDEALREISPEELGKLNSERIASLYTASEKSKESFLVVMKEIAAISDDALRASLRIWGIAYLDDILKSFKTISNKLKAVADVWAMVDYPEEWKPFIYYMPVSPGTDTRMDLLYKKCTEFLKTERLKLRV</sequence>
<dbReference type="KEGG" id="chk:D4L85_20740"/>
<accession>A0A385SRP1</accession>
<dbReference type="EMBL" id="CP032382">
    <property type="protein sequence ID" value="AYB32857.1"/>
    <property type="molecule type" value="Genomic_DNA"/>
</dbReference>
<dbReference type="RefSeq" id="WP_119756105.1">
    <property type="nucleotide sequence ID" value="NZ_CP032382.1"/>
</dbReference>
<organism evidence="1 2">
    <name type="scientific">Chryseolinea soli</name>
    <dbReference type="NCBI Taxonomy" id="2321403"/>
    <lineage>
        <taxon>Bacteria</taxon>
        <taxon>Pseudomonadati</taxon>
        <taxon>Bacteroidota</taxon>
        <taxon>Cytophagia</taxon>
        <taxon>Cytophagales</taxon>
        <taxon>Fulvivirgaceae</taxon>
        <taxon>Chryseolinea</taxon>
    </lineage>
</organism>